<sequence>MDEDQSVFPLNHPLRIYLRDLNLDDGNDCDGDDKDRASKPPVSIAPSDWTNSTSEYALLFNFLFYYYSLIIYFPKRYLLQCLLQSEHIFTNDRAYLEQCKGALRRWLPPHPLRPLSFIPILFTILPIILSLLVPNVNILVFYVGMLSFLLIVARLVFICFTVLLVKQAIGCMEDLHLFFEKSIIFLRGLNTVAIGYMFASRGAAFLSQLDRVVLPKYSYHLYNALSAYVSNVSSLSLTMNQIIQSSPSLVSSIVEIGSSLTIPHDTMTEGEANKKSLVNIKAMFCIGLGFDSELARVFGCFVALHSHESILLNLRVVKALCAWLWCLRRGRQRLREVDRMRVNLERGGWFRDEPPSRVTKAPSPAFEEVQVREHLSALASLHYNVISLSCRLHKLRERVIVKASSVALSELSSEDLQSMRTLLSNCQYCLDEAEKTLRDESTKSTESISVPKVPEPTFKVEGTGELIPLDSEQPPTEDECLEAIVDAEDLQAGGEESLYDDLDYLGQPVSKAEMKKRNADRAILLTELTSVIAHRMVETREREAKALSRSRGLLECNQSPSSPSLPPPAIDEVQSMSIVNDEHDASRGEAPRGPSLDLKKRLQLRNQHFHLLIKTAEALSTQTRPDGTSHSLHVANPEGDGGVVATETLPEIFMRRPAISTDLKALILQQGRAVRSSKLEEEIFDDVGSGEELNEEELEEQ</sequence>
<keyword evidence="2" id="KW-1133">Transmembrane helix</keyword>
<proteinExistence type="predicted"/>
<evidence type="ECO:0000313" key="5">
    <source>
        <dbReference type="WBParaSite" id="EgrG_000315700"/>
    </source>
</evidence>
<dbReference type="Proteomes" id="UP000492820">
    <property type="component" value="Unassembled WGS sequence"/>
</dbReference>
<feature type="region of interest" description="Disordered" evidence="1">
    <location>
        <begin position="549"/>
        <end position="570"/>
    </location>
</feature>
<feature type="transmembrane region" description="Helical" evidence="2">
    <location>
        <begin position="177"/>
        <end position="199"/>
    </location>
</feature>
<dbReference type="OrthoDB" id="6265854at2759"/>
<reference evidence="3 4" key="1">
    <citation type="journal article" date="2013" name="Nature">
        <title>The genomes of four tapeworm species reveal adaptations to parasitism.</title>
        <authorList>
            <person name="Tsai I.J."/>
            <person name="Zarowiecki M."/>
            <person name="Holroyd N."/>
            <person name="Garciarrubio A."/>
            <person name="Sanchez-Flores A."/>
            <person name="Brooks K.L."/>
            <person name="Tracey A."/>
            <person name="Bobes R.J."/>
            <person name="Fragoso G."/>
            <person name="Sciutto E."/>
            <person name="Aslett M."/>
            <person name="Beasley H."/>
            <person name="Bennett H.M."/>
            <person name="Cai J."/>
            <person name="Camicia F."/>
            <person name="Clark R."/>
            <person name="Cucher M."/>
            <person name="De Silva N."/>
            <person name="Day T.A."/>
            <person name="Deplazes P."/>
            <person name="Estrada K."/>
            <person name="Fernandez C."/>
            <person name="Holland P.W."/>
            <person name="Hou J."/>
            <person name="Hu S."/>
            <person name="Huckvale T."/>
            <person name="Hung S.S."/>
            <person name="Kamenetzky L."/>
            <person name="Keane J.A."/>
            <person name="Kiss F."/>
            <person name="Koziol U."/>
            <person name="Lambert O."/>
            <person name="Liu K."/>
            <person name="Luo X."/>
            <person name="Luo Y."/>
            <person name="Macchiaroli N."/>
            <person name="Nichol S."/>
            <person name="Paps J."/>
            <person name="Parkinson J."/>
            <person name="Pouchkina-Stantcheva N."/>
            <person name="Riddiford N."/>
            <person name="Rosenzvit M."/>
            <person name="Salinas G."/>
            <person name="Wasmuth J.D."/>
            <person name="Zamanian M."/>
            <person name="Zheng Y."/>
            <person name="Cai X."/>
            <person name="Soberon X."/>
            <person name="Olson P.D."/>
            <person name="Laclette J.P."/>
            <person name="Brehm K."/>
            <person name="Berriman M."/>
            <person name="Garciarrubio A."/>
            <person name="Bobes R.J."/>
            <person name="Fragoso G."/>
            <person name="Sanchez-Flores A."/>
            <person name="Estrada K."/>
            <person name="Cevallos M.A."/>
            <person name="Morett E."/>
            <person name="Gonzalez V."/>
            <person name="Portillo T."/>
            <person name="Ochoa-Leyva A."/>
            <person name="Jose M.V."/>
            <person name="Sciutto E."/>
            <person name="Landa A."/>
            <person name="Jimenez L."/>
            <person name="Valdes V."/>
            <person name="Carrero J.C."/>
            <person name="Larralde C."/>
            <person name="Morales-Montor J."/>
            <person name="Limon-Lason J."/>
            <person name="Soberon X."/>
            <person name="Laclette J.P."/>
        </authorList>
    </citation>
    <scope>NUCLEOTIDE SEQUENCE [LARGE SCALE GENOMIC DNA]</scope>
</reference>
<reference evidence="3" key="2">
    <citation type="submission" date="2014-06" db="EMBL/GenBank/DDBJ databases">
        <authorList>
            <person name="Aslett M."/>
        </authorList>
    </citation>
    <scope>NUCLEOTIDE SEQUENCE</scope>
</reference>
<feature type="transmembrane region" description="Helical" evidence="2">
    <location>
        <begin position="56"/>
        <end position="73"/>
    </location>
</feature>
<protein>
    <submittedName>
        <fullName evidence="5">Vezatin</fullName>
    </submittedName>
</protein>
<dbReference type="AlphaFoldDB" id="A0A068X4M2"/>
<evidence type="ECO:0000256" key="2">
    <source>
        <dbReference type="SAM" id="Phobius"/>
    </source>
</evidence>
<accession>A0A068X4M2</accession>
<organism evidence="3">
    <name type="scientific">Echinococcus granulosus</name>
    <name type="common">Hydatid tapeworm</name>
    <dbReference type="NCBI Taxonomy" id="6210"/>
    <lineage>
        <taxon>Eukaryota</taxon>
        <taxon>Metazoa</taxon>
        <taxon>Spiralia</taxon>
        <taxon>Lophotrochozoa</taxon>
        <taxon>Platyhelminthes</taxon>
        <taxon>Cestoda</taxon>
        <taxon>Eucestoda</taxon>
        <taxon>Cyclophyllidea</taxon>
        <taxon>Taeniidae</taxon>
        <taxon>Echinococcus</taxon>
        <taxon>Echinococcus granulosus group</taxon>
    </lineage>
</organism>
<name>A0A068X4M2_ECHGR</name>
<feature type="transmembrane region" description="Helical" evidence="2">
    <location>
        <begin position="114"/>
        <end position="133"/>
    </location>
</feature>
<gene>
    <name evidence="3" type="ORF">EgrG_000315700</name>
</gene>
<evidence type="ECO:0000313" key="3">
    <source>
        <dbReference type="EMBL" id="CDS24841.1"/>
    </source>
</evidence>
<dbReference type="WBParaSite" id="EgrG_000315700">
    <property type="protein sequence ID" value="EgrG_000315700"/>
    <property type="gene ID" value="EgrG_000315700"/>
</dbReference>
<keyword evidence="2" id="KW-0812">Transmembrane</keyword>
<feature type="transmembrane region" description="Helical" evidence="2">
    <location>
        <begin position="139"/>
        <end position="165"/>
    </location>
</feature>
<evidence type="ECO:0000256" key="1">
    <source>
        <dbReference type="SAM" id="MobiDB-lite"/>
    </source>
</evidence>
<evidence type="ECO:0000313" key="4">
    <source>
        <dbReference type="Proteomes" id="UP000492820"/>
    </source>
</evidence>
<reference evidence="5" key="3">
    <citation type="submission" date="2020-10" db="UniProtKB">
        <authorList>
            <consortium name="WormBaseParasite"/>
        </authorList>
    </citation>
    <scope>IDENTIFICATION</scope>
</reference>
<keyword evidence="2" id="KW-0472">Membrane</keyword>
<dbReference type="EMBL" id="LK028627">
    <property type="protein sequence ID" value="CDS24841.1"/>
    <property type="molecule type" value="Genomic_DNA"/>
</dbReference>